<keyword evidence="8 14" id="KW-0862">Zinc</keyword>
<evidence type="ECO:0000259" key="16">
    <source>
        <dbReference type="PROSITE" id="PS51880"/>
    </source>
</evidence>
<evidence type="ECO:0000313" key="17">
    <source>
        <dbReference type="EMBL" id="NYH00096.1"/>
    </source>
</evidence>
<name>A0A852YS62_9MICO</name>
<dbReference type="RefSeq" id="WP_179568690.1">
    <property type="nucleotide sequence ID" value="NZ_JACBZY010000001.1"/>
</dbReference>
<evidence type="ECO:0000259" key="15">
    <source>
        <dbReference type="PROSITE" id="PS50862"/>
    </source>
</evidence>
<comment type="caution">
    <text evidence="14">Lacks conserved residue(s) required for the propagation of feature annotation.</text>
</comment>
<accession>A0A852YS62</accession>
<comment type="cofactor">
    <cofactor evidence="14">
        <name>Zn(2+)</name>
        <dbReference type="ChEBI" id="CHEBI:29105"/>
    </cofactor>
    <text evidence="14">Binds 1 zinc ion per subunit.</text>
</comment>
<dbReference type="InterPro" id="IPR012947">
    <property type="entry name" value="tRNA_SAD"/>
</dbReference>
<comment type="subunit">
    <text evidence="14">Homodimer.</text>
</comment>
<dbReference type="GO" id="GO:0005524">
    <property type="term" value="F:ATP binding"/>
    <property type="evidence" value="ECO:0007669"/>
    <property type="project" value="UniProtKB-UniRule"/>
</dbReference>
<dbReference type="FunFam" id="3.40.50.800:FF:000001">
    <property type="entry name" value="Threonine--tRNA ligase"/>
    <property type="match status" value="1"/>
</dbReference>
<dbReference type="GO" id="GO:0000049">
    <property type="term" value="F:tRNA binding"/>
    <property type="evidence" value="ECO:0007669"/>
    <property type="project" value="UniProtKB-KW"/>
</dbReference>
<dbReference type="Gene3D" id="3.40.50.800">
    <property type="entry name" value="Anticodon-binding domain"/>
    <property type="match status" value="1"/>
</dbReference>
<evidence type="ECO:0000256" key="1">
    <source>
        <dbReference type="ARBA" id="ARBA00004496"/>
    </source>
</evidence>
<sequence>MTEQTGFDLFPDRSVVALRVDGELKDLATTVTETQTVEPVTIDSPDGLNILRHSAAHVLAQAVQRINPEAKLGIGPPVTDGFYYDFDVATPFTPEDLKAIEKEMDRIIRQGQRFVRRVVSDDEARRELAAEPYKLELIGLKGGSAESGDNESVEVGAGELTIYENVDGKTGERYWQDLCRGPHLPSTRLIGNGAKLMRVAAAYWRGSEKNPQLQRIYGTAWPTKDELRAYLTRLEEAAKRDHRKLGKELDLFSFPDEIGSGLAVFHPKGGVVRAEIENYMRERLIAHGYEQVYSPHITKANLFETSGHLQWYKDGMFPAMHLDEETDAEGHVTRQGQDYYLKPMNCPMHNLIFRARGRSYRELPLRLAEFGTVYRYEKSGQLSGLTRVRGLTQDDAHVYVTPDQVKAEVASQLEFVLETLRGYGLTDFYLELSTKDPEKYVGSDEAWDEATDTLRQVAEESGLELVADPGGAAFYGPKISVQARDAIGRTWQLSTVQLDFNQPERFELEYTASDGTKQQPVMIHRALLGSIERFFAILLEHYAGAFPAWLAPVQVVGIPIAEEFNDYLGEIIARLRKAGVRAELDASDDRMQKKIRTHTQQKVPFQLIAGEQDRAGGSVSFRFRDGTQDNGVPVDEAVRRILEAIETKAQV</sequence>
<evidence type="ECO:0000256" key="8">
    <source>
        <dbReference type="ARBA" id="ARBA00022833"/>
    </source>
</evidence>
<feature type="domain" description="TGS" evidence="16">
    <location>
        <begin position="1"/>
        <end position="41"/>
    </location>
</feature>
<evidence type="ECO:0000256" key="11">
    <source>
        <dbReference type="ARBA" id="ARBA00022917"/>
    </source>
</evidence>
<keyword evidence="7 14" id="KW-0547">Nucleotide-binding</keyword>
<dbReference type="InterPro" id="IPR033728">
    <property type="entry name" value="ThrRS_core"/>
</dbReference>
<dbReference type="InterPro" id="IPR018163">
    <property type="entry name" value="Thr/Ala-tRNA-synth_IIc_edit"/>
</dbReference>
<dbReference type="EC" id="6.1.1.3" evidence="14"/>
<keyword evidence="3 14" id="KW-0963">Cytoplasm</keyword>
<dbReference type="FunFam" id="3.30.930.10:FF:000019">
    <property type="entry name" value="Threonine--tRNA ligase"/>
    <property type="match status" value="1"/>
</dbReference>
<dbReference type="NCBIfam" id="TIGR00418">
    <property type="entry name" value="thrS"/>
    <property type="match status" value="1"/>
</dbReference>
<dbReference type="GO" id="GO:0004829">
    <property type="term" value="F:threonine-tRNA ligase activity"/>
    <property type="evidence" value="ECO:0007669"/>
    <property type="project" value="UniProtKB-UniRule"/>
</dbReference>
<reference evidence="17 18" key="1">
    <citation type="submission" date="2020-07" db="EMBL/GenBank/DDBJ databases">
        <title>Sequencing the genomes of 1000 actinobacteria strains.</title>
        <authorList>
            <person name="Klenk H.-P."/>
        </authorList>
    </citation>
    <scope>NUCLEOTIDE SEQUENCE [LARGE SCALE GENOMIC DNA]</scope>
    <source>
        <strain evidence="17 18">DSM 23141</strain>
    </source>
</reference>
<dbReference type="Pfam" id="PF03129">
    <property type="entry name" value="HGTP_anticodon"/>
    <property type="match status" value="1"/>
</dbReference>
<protein>
    <recommendedName>
        <fullName evidence="14">Threonine--tRNA ligase</fullName>
        <ecNumber evidence="14">6.1.1.3</ecNumber>
    </recommendedName>
    <alternativeName>
        <fullName evidence="14">Threonyl-tRNA synthetase</fullName>
        <shortName evidence="14">ThrRS</shortName>
    </alternativeName>
</protein>
<dbReference type="GO" id="GO:0005737">
    <property type="term" value="C:cytoplasm"/>
    <property type="evidence" value="ECO:0007669"/>
    <property type="project" value="UniProtKB-SubCell"/>
</dbReference>
<keyword evidence="5 14" id="KW-0436">Ligase</keyword>
<evidence type="ECO:0000256" key="12">
    <source>
        <dbReference type="ARBA" id="ARBA00023146"/>
    </source>
</evidence>
<evidence type="ECO:0000256" key="3">
    <source>
        <dbReference type="ARBA" id="ARBA00022490"/>
    </source>
</evidence>
<comment type="catalytic activity">
    <reaction evidence="13 14">
        <text>tRNA(Thr) + L-threonine + ATP = L-threonyl-tRNA(Thr) + AMP + diphosphate + H(+)</text>
        <dbReference type="Rhea" id="RHEA:24624"/>
        <dbReference type="Rhea" id="RHEA-COMP:9670"/>
        <dbReference type="Rhea" id="RHEA-COMP:9704"/>
        <dbReference type="ChEBI" id="CHEBI:15378"/>
        <dbReference type="ChEBI" id="CHEBI:30616"/>
        <dbReference type="ChEBI" id="CHEBI:33019"/>
        <dbReference type="ChEBI" id="CHEBI:57926"/>
        <dbReference type="ChEBI" id="CHEBI:78442"/>
        <dbReference type="ChEBI" id="CHEBI:78534"/>
        <dbReference type="ChEBI" id="CHEBI:456215"/>
        <dbReference type="EC" id="6.1.1.3"/>
    </reaction>
</comment>
<dbReference type="CDD" id="cd00771">
    <property type="entry name" value="ThrRS_core"/>
    <property type="match status" value="1"/>
</dbReference>
<dbReference type="InterPro" id="IPR047246">
    <property type="entry name" value="ThrRS_anticodon"/>
</dbReference>
<dbReference type="InterPro" id="IPR004095">
    <property type="entry name" value="TGS"/>
</dbReference>
<dbReference type="SUPFAM" id="SSF55681">
    <property type="entry name" value="Class II aaRS and biotin synthetases"/>
    <property type="match status" value="1"/>
</dbReference>
<evidence type="ECO:0000256" key="6">
    <source>
        <dbReference type="ARBA" id="ARBA00022723"/>
    </source>
</evidence>
<evidence type="ECO:0000313" key="18">
    <source>
        <dbReference type="Proteomes" id="UP000553888"/>
    </source>
</evidence>
<proteinExistence type="inferred from homology"/>
<dbReference type="PANTHER" id="PTHR11451">
    <property type="entry name" value="THREONINE-TRNA LIGASE"/>
    <property type="match status" value="1"/>
</dbReference>
<dbReference type="AlphaFoldDB" id="A0A852YS62"/>
<comment type="subcellular location">
    <subcellularLocation>
        <location evidence="1 14">Cytoplasm</location>
    </subcellularLocation>
</comment>
<dbReference type="InterPro" id="IPR002314">
    <property type="entry name" value="aa-tRNA-synt_IIb"/>
</dbReference>
<dbReference type="PROSITE" id="PS51880">
    <property type="entry name" value="TGS"/>
    <property type="match status" value="1"/>
</dbReference>
<keyword evidence="9 14" id="KW-0067">ATP-binding</keyword>
<dbReference type="InterPro" id="IPR004154">
    <property type="entry name" value="Anticodon-bd"/>
</dbReference>
<feature type="binding site" evidence="14">
    <location>
        <position position="397"/>
    </location>
    <ligand>
        <name>Zn(2+)</name>
        <dbReference type="ChEBI" id="CHEBI:29105"/>
        <note>catalytic</note>
    </ligand>
</feature>
<evidence type="ECO:0000256" key="10">
    <source>
        <dbReference type="ARBA" id="ARBA00022884"/>
    </source>
</evidence>
<dbReference type="GO" id="GO:0046872">
    <property type="term" value="F:metal ion binding"/>
    <property type="evidence" value="ECO:0007669"/>
    <property type="project" value="UniProtKB-KW"/>
</dbReference>
<dbReference type="PANTHER" id="PTHR11451:SF44">
    <property type="entry name" value="THREONINE--TRNA LIGASE, CHLOROPLASTIC_MITOCHONDRIAL 2"/>
    <property type="match status" value="1"/>
</dbReference>
<keyword evidence="6 14" id="KW-0479">Metal-binding</keyword>
<dbReference type="EMBL" id="JACBZY010000001">
    <property type="protein sequence ID" value="NYH00096.1"/>
    <property type="molecule type" value="Genomic_DNA"/>
</dbReference>
<dbReference type="PRINTS" id="PR01047">
    <property type="entry name" value="TRNASYNTHTHR"/>
</dbReference>
<dbReference type="SUPFAM" id="SSF55186">
    <property type="entry name" value="ThrRS/AlaRS common domain"/>
    <property type="match status" value="1"/>
</dbReference>
<dbReference type="CDD" id="cd00860">
    <property type="entry name" value="ThrRS_anticodon"/>
    <property type="match status" value="1"/>
</dbReference>
<dbReference type="Proteomes" id="UP000553888">
    <property type="component" value="Unassembled WGS sequence"/>
</dbReference>
<dbReference type="SMART" id="SM00863">
    <property type="entry name" value="tRNA_SAD"/>
    <property type="match status" value="1"/>
</dbReference>
<dbReference type="Pfam" id="PF00587">
    <property type="entry name" value="tRNA-synt_2b"/>
    <property type="match status" value="1"/>
</dbReference>
<dbReference type="InterPro" id="IPR036621">
    <property type="entry name" value="Anticodon-bd_dom_sf"/>
</dbReference>
<evidence type="ECO:0000256" key="13">
    <source>
        <dbReference type="ARBA" id="ARBA00049515"/>
    </source>
</evidence>
<organism evidence="17 18">
    <name type="scientific">Schumannella luteola</name>
    <dbReference type="NCBI Taxonomy" id="472059"/>
    <lineage>
        <taxon>Bacteria</taxon>
        <taxon>Bacillati</taxon>
        <taxon>Actinomycetota</taxon>
        <taxon>Actinomycetes</taxon>
        <taxon>Micrococcales</taxon>
        <taxon>Microbacteriaceae</taxon>
        <taxon>Schumannella</taxon>
    </lineage>
</organism>
<dbReference type="Gene3D" id="3.30.930.10">
    <property type="entry name" value="Bira Bifunctional Protein, Domain 2"/>
    <property type="match status" value="1"/>
</dbReference>
<feature type="binding site" evidence="14">
    <location>
        <position position="346"/>
    </location>
    <ligand>
        <name>Zn(2+)</name>
        <dbReference type="ChEBI" id="CHEBI:29105"/>
        <note>catalytic</note>
    </ligand>
</feature>
<keyword evidence="11 14" id="KW-0648">Protein biosynthesis</keyword>
<dbReference type="FunFam" id="3.30.54.20:FF:000003">
    <property type="entry name" value="Threonine--tRNA ligase"/>
    <property type="match status" value="1"/>
</dbReference>
<dbReference type="Gene3D" id="3.30.54.20">
    <property type="match status" value="1"/>
</dbReference>
<gene>
    <name evidence="14" type="primary">thrS</name>
    <name evidence="17" type="ORF">BJ979_002721</name>
</gene>
<keyword evidence="18" id="KW-1185">Reference proteome</keyword>
<evidence type="ECO:0000256" key="4">
    <source>
        <dbReference type="ARBA" id="ARBA00022555"/>
    </source>
</evidence>
<evidence type="ECO:0000256" key="9">
    <source>
        <dbReference type="ARBA" id="ARBA00022840"/>
    </source>
</evidence>
<keyword evidence="12 14" id="KW-0030">Aminoacyl-tRNA synthetase</keyword>
<evidence type="ECO:0000256" key="7">
    <source>
        <dbReference type="ARBA" id="ARBA00022741"/>
    </source>
</evidence>
<evidence type="ECO:0000256" key="5">
    <source>
        <dbReference type="ARBA" id="ARBA00022598"/>
    </source>
</evidence>
<dbReference type="InterPro" id="IPR002320">
    <property type="entry name" value="Thr-tRNA-ligase_IIa"/>
</dbReference>
<dbReference type="PROSITE" id="PS50862">
    <property type="entry name" value="AA_TRNA_LIGASE_II"/>
    <property type="match status" value="1"/>
</dbReference>
<keyword evidence="10 14" id="KW-0694">RNA-binding</keyword>
<keyword evidence="4 14" id="KW-0820">tRNA-binding</keyword>
<comment type="similarity">
    <text evidence="2 14">Belongs to the class-II aminoacyl-tRNA synthetase family.</text>
</comment>
<comment type="caution">
    <text evidence="17">The sequence shown here is derived from an EMBL/GenBank/DDBJ whole genome shotgun (WGS) entry which is preliminary data.</text>
</comment>
<evidence type="ECO:0000256" key="2">
    <source>
        <dbReference type="ARBA" id="ARBA00008226"/>
    </source>
</evidence>
<evidence type="ECO:0000256" key="14">
    <source>
        <dbReference type="HAMAP-Rule" id="MF_00184"/>
    </source>
</evidence>
<dbReference type="Pfam" id="PF07973">
    <property type="entry name" value="tRNA_SAD"/>
    <property type="match status" value="1"/>
</dbReference>
<feature type="domain" description="Aminoacyl-transfer RNA synthetases class-II family profile" evidence="15">
    <location>
        <begin position="241"/>
        <end position="547"/>
    </location>
</feature>
<dbReference type="InterPro" id="IPR045864">
    <property type="entry name" value="aa-tRNA-synth_II/BPL/LPL"/>
</dbReference>
<dbReference type="InterPro" id="IPR006195">
    <property type="entry name" value="aa-tRNA-synth_II"/>
</dbReference>
<dbReference type="SUPFAM" id="SSF52954">
    <property type="entry name" value="Class II aaRS ABD-related"/>
    <property type="match status" value="1"/>
</dbReference>
<dbReference type="HAMAP" id="MF_00184">
    <property type="entry name" value="Thr_tRNA_synth"/>
    <property type="match status" value="1"/>
</dbReference>
<feature type="binding site" evidence="14">
    <location>
        <position position="524"/>
    </location>
    <ligand>
        <name>Zn(2+)</name>
        <dbReference type="ChEBI" id="CHEBI:29105"/>
        <note>catalytic</note>
    </ligand>
</feature>
<dbReference type="Gene3D" id="3.30.980.10">
    <property type="entry name" value="Threonyl-trna Synthetase, Chain A, domain 2"/>
    <property type="match status" value="1"/>
</dbReference>
<dbReference type="GO" id="GO:0006435">
    <property type="term" value="P:threonyl-tRNA aminoacylation"/>
    <property type="evidence" value="ECO:0007669"/>
    <property type="project" value="UniProtKB-UniRule"/>
</dbReference>